<keyword evidence="9" id="KW-1185">Reference proteome</keyword>
<dbReference type="GO" id="GO:0008270">
    <property type="term" value="F:zinc ion binding"/>
    <property type="evidence" value="ECO:0007669"/>
    <property type="project" value="UniProtKB-KW"/>
</dbReference>
<evidence type="ECO:0000256" key="2">
    <source>
        <dbReference type="ARBA" id="ARBA00023242"/>
    </source>
</evidence>
<evidence type="ECO:0000256" key="4">
    <source>
        <dbReference type="PROSITE-ProRule" id="PRU00357"/>
    </source>
</evidence>
<evidence type="ECO:0000259" key="7">
    <source>
        <dbReference type="PROSITE" id="PS51017"/>
    </source>
</evidence>
<dbReference type="AlphaFoldDB" id="A0A835YCQ1"/>
<evidence type="ECO:0000259" key="6">
    <source>
        <dbReference type="PROSITE" id="PS50119"/>
    </source>
</evidence>
<dbReference type="PANTHER" id="PTHR31319:SF77">
    <property type="entry name" value="ZINC FINGER PROTEIN CONSTANS-LIKE 4"/>
    <property type="match status" value="1"/>
</dbReference>
<dbReference type="GO" id="GO:0003700">
    <property type="term" value="F:DNA-binding transcription factor activity"/>
    <property type="evidence" value="ECO:0007669"/>
    <property type="project" value="TreeGrafter"/>
</dbReference>
<organism evidence="8 9">
    <name type="scientific">Edaphochlamys debaryana</name>
    <dbReference type="NCBI Taxonomy" id="47281"/>
    <lineage>
        <taxon>Eukaryota</taxon>
        <taxon>Viridiplantae</taxon>
        <taxon>Chlorophyta</taxon>
        <taxon>core chlorophytes</taxon>
        <taxon>Chlorophyceae</taxon>
        <taxon>CS clade</taxon>
        <taxon>Chlamydomonadales</taxon>
        <taxon>Chlamydomonadales incertae sedis</taxon>
        <taxon>Edaphochlamys</taxon>
    </lineage>
</organism>
<dbReference type="InterPro" id="IPR000315">
    <property type="entry name" value="Znf_B-box"/>
</dbReference>
<evidence type="ECO:0000256" key="5">
    <source>
        <dbReference type="SAM" id="MobiDB-lite"/>
    </source>
</evidence>
<dbReference type="InterPro" id="IPR045281">
    <property type="entry name" value="CONSTANS-like"/>
</dbReference>
<evidence type="ECO:0000256" key="3">
    <source>
        <dbReference type="PROSITE-ProRule" id="PRU00024"/>
    </source>
</evidence>
<dbReference type="OrthoDB" id="153872at2759"/>
<comment type="subcellular location">
    <subcellularLocation>
        <location evidence="1 4">Nucleus</location>
    </subcellularLocation>
</comment>
<feature type="domain" description="CCT" evidence="7">
    <location>
        <begin position="328"/>
        <end position="370"/>
    </location>
</feature>
<sequence length="395" mass="42155">MACVVCAAAAAVYCDNDKALLCNACDVRVHTSNPVAARHTRHNLCEGRCGKACTLFCSCDNAHMCEACHSANPLAATHSVEPAMPLPAFELATAFPEAAPMPVPAESVAQSAASPADDWFMGGDVKPDMVSFAADAGLSPAGSEAVVPVMSAPVEEFQYTAPATFKDIKDKLEFEPFELENSWLEMGFDFSDILSDAPSDAGLVPTFNGAAAADMADPLADAAVPTFVEEMPSPEEPLPEVPVVPEPASRKRAPEPIEEEQFAKVPNMDQLAYQVPSASALFFPSQLLPAPAMPLPVAAPASAPAPAPAPRATAAYNAALANGANLTREQRVARYREKRKNRKFEKTIRYASRKAYAEIRPRIKGRFAKKEEIEAWKALHGGDDAVVPEVLDGDF</sequence>
<dbReference type="PANTHER" id="PTHR31319">
    <property type="entry name" value="ZINC FINGER PROTEIN CONSTANS-LIKE 4"/>
    <property type="match status" value="1"/>
</dbReference>
<comment type="caution">
    <text evidence="8">The sequence shown here is derived from an EMBL/GenBank/DDBJ whole genome shotgun (WGS) entry which is preliminary data.</text>
</comment>
<dbReference type="PROSITE" id="PS50119">
    <property type="entry name" value="ZF_BBOX"/>
    <property type="match status" value="1"/>
</dbReference>
<evidence type="ECO:0000256" key="1">
    <source>
        <dbReference type="ARBA" id="ARBA00004123"/>
    </source>
</evidence>
<feature type="compositionally biased region" description="Pro residues" evidence="5">
    <location>
        <begin position="234"/>
        <end position="245"/>
    </location>
</feature>
<evidence type="ECO:0000313" key="9">
    <source>
        <dbReference type="Proteomes" id="UP000612055"/>
    </source>
</evidence>
<accession>A0A835YCQ1</accession>
<reference evidence="8" key="1">
    <citation type="journal article" date="2020" name="bioRxiv">
        <title>Comparative genomics of Chlamydomonas.</title>
        <authorList>
            <person name="Craig R.J."/>
            <person name="Hasan A.R."/>
            <person name="Ness R.W."/>
            <person name="Keightley P.D."/>
        </authorList>
    </citation>
    <scope>NUCLEOTIDE SEQUENCE</scope>
    <source>
        <strain evidence="8">CCAP 11/70</strain>
    </source>
</reference>
<protein>
    <submittedName>
        <fullName evidence="8">Uncharacterized protein</fullName>
    </submittedName>
</protein>
<dbReference type="Pfam" id="PF06203">
    <property type="entry name" value="CCT"/>
    <property type="match status" value="1"/>
</dbReference>
<keyword evidence="3" id="KW-0862">Zinc</keyword>
<evidence type="ECO:0000313" key="8">
    <source>
        <dbReference type="EMBL" id="KAG2500283.1"/>
    </source>
</evidence>
<keyword evidence="2 4" id="KW-0539">Nucleus</keyword>
<feature type="domain" description="B box-type" evidence="6">
    <location>
        <begin position="40"/>
        <end position="83"/>
    </location>
</feature>
<dbReference type="Proteomes" id="UP000612055">
    <property type="component" value="Unassembled WGS sequence"/>
</dbReference>
<gene>
    <name evidence="8" type="ORF">HYH03_001861</name>
</gene>
<dbReference type="InterPro" id="IPR010402">
    <property type="entry name" value="CCT_domain"/>
</dbReference>
<proteinExistence type="predicted"/>
<keyword evidence="3" id="KW-0863">Zinc-finger</keyword>
<feature type="region of interest" description="Disordered" evidence="5">
    <location>
        <begin position="231"/>
        <end position="257"/>
    </location>
</feature>
<dbReference type="PROSITE" id="PS51017">
    <property type="entry name" value="CCT"/>
    <property type="match status" value="1"/>
</dbReference>
<keyword evidence="3" id="KW-0479">Metal-binding</keyword>
<dbReference type="GO" id="GO:0005634">
    <property type="term" value="C:nucleus"/>
    <property type="evidence" value="ECO:0007669"/>
    <property type="project" value="UniProtKB-SubCell"/>
</dbReference>
<name>A0A835YCQ1_9CHLO</name>
<dbReference type="EMBL" id="JAEHOE010000004">
    <property type="protein sequence ID" value="KAG2500283.1"/>
    <property type="molecule type" value="Genomic_DNA"/>
</dbReference>